<dbReference type="GO" id="GO:0004479">
    <property type="term" value="F:methionyl-tRNA formyltransferase activity"/>
    <property type="evidence" value="ECO:0007669"/>
    <property type="project" value="UniProtKB-EC"/>
</dbReference>
<dbReference type="GO" id="GO:0005829">
    <property type="term" value="C:cytosol"/>
    <property type="evidence" value="ECO:0007669"/>
    <property type="project" value="TreeGrafter"/>
</dbReference>
<dbReference type="Pfam" id="PF00551">
    <property type="entry name" value="Formyl_trans_N"/>
    <property type="match status" value="1"/>
</dbReference>
<accession>A0A0H3A521</accession>
<dbReference type="HOGENOM" id="CLU_033347_2_0_7"/>
<evidence type="ECO:0000256" key="1">
    <source>
        <dbReference type="ARBA" id="ARBA00012261"/>
    </source>
</evidence>
<dbReference type="InterPro" id="IPR036477">
    <property type="entry name" value="Formyl_transf_N_sf"/>
</dbReference>
<reference evidence="4" key="1">
    <citation type="journal article" date="2009" name="Environ. Microbiol.">
        <title>Contribution of mobile genetic elements to Desulfovibrio vulgaris genome plasticity.</title>
        <authorList>
            <person name="Walker C.B."/>
            <person name="Stolyar S."/>
            <person name="Chivian D."/>
            <person name="Pinel N."/>
            <person name="Gabster J.A."/>
            <person name="Dehal P.S."/>
            <person name="He Z."/>
            <person name="Yang Z.K."/>
            <person name="Yen H.C."/>
            <person name="Zhou J."/>
            <person name="Wall J.D."/>
            <person name="Hazen T.C."/>
            <person name="Arkin A.P."/>
            <person name="Stahl D.A."/>
        </authorList>
    </citation>
    <scope>NUCLEOTIDE SEQUENCE [LARGE SCALE GENOMIC DNA]</scope>
    <source>
        <strain evidence="4">DP4</strain>
    </source>
</reference>
<protein>
    <recommendedName>
        <fullName evidence="1">methionyl-tRNA formyltransferase</fullName>
        <ecNumber evidence="1">2.1.2.9</ecNumber>
    </recommendedName>
</protein>
<dbReference type="CDD" id="cd08646">
    <property type="entry name" value="FMT_core_Met-tRNA-FMT_N"/>
    <property type="match status" value="1"/>
</dbReference>
<sequence>MRVAFFGSYAWSVDYLAALHASPRTDVVLVVTRHDDFGTGGERTFTTPVTLWCEAQASGIAVFKPRSLKGEDALAVIGAARPDVVVSAGYSLLLPEDLYRGVAQAGINVHPSLLPQYRGADPVRRAILDGVAETGVSLHLLTQAFDEGPLLWQHCIGIDPAWNAGDVLREAGHIAAPALPDVVHGFVTGCLEPFDQQGEATFAPALEGAEVEVGRTHPVETARRLYRALAPYRFPLWVDGGRRAAIVEMDSVADARCETLTFADGEVRCRLEDVR</sequence>
<evidence type="ECO:0000313" key="3">
    <source>
        <dbReference type="EMBL" id="ABM27396.1"/>
    </source>
</evidence>
<dbReference type="SUPFAM" id="SSF53328">
    <property type="entry name" value="Formyltransferase"/>
    <property type="match status" value="1"/>
</dbReference>
<dbReference type="EC" id="2.1.2.9" evidence="1"/>
<evidence type="ECO:0000313" key="4">
    <source>
        <dbReference type="Proteomes" id="UP000009173"/>
    </source>
</evidence>
<dbReference type="KEGG" id="dvl:Dvul_0373"/>
<gene>
    <name evidence="3" type="ordered locus">Dvul_0373</name>
</gene>
<keyword evidence="3" id="KW-0808">Transferase</keyword>
<dbReference type="InterPro" id="IPR041711">
    <property type="entry name" value="Met-tRNA-FMT_N"/>
</dbReference>
<organism evidence="3 4">
    <name type="scientific">Nitratidesulfovibrio vulgaris (strain DP4)</name>
    <name type="common">Desulfovibrio vulgaris</name>
    <dbReference type="NCBI Taxonomy" id="391774"/>
    <lineage>
        <taxon>Bacteria</taxon>
        <taxon>Pseudomonadati</taxon>
        <taxon>Thermodesulfobacteriota</taxon>
        <taxon>Desulfovibrionia</taxon>
        <taxon>Desulfovibrionales</taxon>
        <taxon>Desulfovibrionaceae</taxon>
        <taxon>Nitratidesulfovibrio</taxon>
    </lineage>
</organism>
<dbReference type="Gene3D" id="3.40.50.12230">
    <property type="match status" value="1"/>
</dbReference>
<dbReference type="RefSeq" id="WP_011791578.1">
    <property type="nucleotide sequence ID" value="NC_008751.1"/>
</dbReference>
<name>A0A0H3A521_NITV4</name>
<dbReference type="EMBL" id="CP000527">
    <property type="protein sequence ID" value="ABM27396.1"/>
    <property type="molecule type" value="Genomic_DNA"/>
</dbReference>
<evidence type="ECO:0000259" key="2">
    <source>
        <dbReference type="Pfam" id="PF00551"/>
    </source>
</evidence>
<dbReference type="InterPro" id="IPR002376">
    <property type="entry name" value="Formyl_transf_N"/>
</dbReference>
<feature type="domain" description="Formyl transferase N-terminal" evidence="2">
    <location>
        <begin position="1"/>
        <end position="182"/>
    </location>
</feature>
<dbReference type="AlphaFoldDB" id="A0A0H3A521"/>
<dbReference type="PANTHER" id="PTHR11138">
    <property type="entry name" value="METHIONYL-TRNA FORMYLTRANSFERASE"/>
    <property type="match status" value="1"/>
</dbReference>
<dbReference type="Proteomes" id="UP000009173">
    <property type="component" value="Chromosome"/>
</dbReference>
<dbReference type="PANTHER" id="PTHR11138:SF5">
    <property type="entry name" value="METHIONYL-TRNA FORMYLTRANSFERASE, MITOCHONDRIAL"/>
    <property type="match status" value="1"/>
</dbReference>
<proteinExistence type="predicted"/>